<dbReference type="AlphaFoldDB" id="Q21JN3"/>
<evidence type="ECO:0000313" key="1">
    <source>
        <dbReference type="EMBL" id="ABD81096.1"/>
    </source>
</evidence>
<sequence>MGAWGMGVFDDDTSCDLLYDAMDTDAGTFIAKAVGHKDSDYLEYDDCHEVIVSGAILDSLLVGTKYSHETEGYDDWLSKQDKSALSKYKEDIVSGLNLVLSDKSELNELWQENEEDYPTWKSNIEGIIANLRS</sequence>
<evidence type="ECO:0000313" key="2">
    <source>
        <dbReference type="Proteomes" id="UP000001947"/>
    </source>
</evidence>
<dbReference type="RefSeq" id="WP_011468314.1">
    <property type="nucleotide sequence ID" value="NC_007912.1"/>
</dbReference>
<evidence type="ECO:0008006" key="3">
    <source>
        <dbReference type="Google" id="ProtNLM"/>
    </source>
</evidence>
<dbReference type="Pfam" id="PF14078">
    <property type="entry name" value="DUF4259"/>
    <property type="match status" value="1"/>
</dbReference>
<dbReference type="KEGG" id="sde:Sde_1836"/>
<dbReference type="eggNOG" id="ENOG5032YXM">
    <property type="taxonomic scope" value="Bacteria"/>
</dbReference>
<dbReference type="HOGENOM" id="CLU_128239_1_0_6"/>
<keyword evidence="2" id="KW-1185">Reference proteome</keyword>
<dbReference type="InterPro" id="IPR025355">
    <property type="entry name" value="DUF4259"/>
</dbReference>
<accession>Q21JN3</accession>
<name>Q21JN3_SACD2</name>
<dbReference type="Proteomes" id="UP000001947">
    <property type="component" value="Chromosome"/>
</dbReference>
<gene>
    <name evidence="1" type="ordered locus">Sde_1836</name>
</gene>
<organism evidence="1 2">
    <name type="scientific">Saccharophagus degradans (strain 2-40 / ATCC 43961 / DSM 17024)</name>
    <dbReference type="NCBI Taxonomy" id="203122"/>
    <lineage>
        <taxon>Bacteria</taxon>
        <taxon>Pseudomonadati</taxon>
        <taxon>Pseudomonadota</taxon>
        <taxon>Gammaproteobacteria</taxon>
        <taxon>Cellvibrionales</taxon>
        <taxon>Cellvibrionaceae</taxon>
        <taxon>Saccharophagus</taxon>
    </lineage>
</organism>
<reference evidence="1 2" key="1">
    <citation type="journal article" date="2008" name="PLoS Genet.">
        <title>Complete genome sequence of the complex carbohydrate-degrading marine bacterium, Saccharophagus degradans strain 2-40 T.</title>
        <authorList>
            <person name="Weiner R.M."/>
            <person name="Taylor L.E.II."/>
            <person name="Henrissat B."/>
            <person name="Hauser L."/>
            <person name="Land M."/>
            <person name="Coutinho P.M."/>
            <person name="Rancurel C."/>
            <person name="Saunders E.H."/>
            <person name="Longmire A.G."/>
            <person name="Zhang H."/>
            <person name="Bayer E.A."/>
            <person name="Gilbert H.J."/>
            <person name="Larimer F."/>
            <person name="Zhulin I.B."/>
            <person name="Ekborg N.A."/>
            <person name="Lamed R."/>
            <person name="Richardson P.M."/>
            <person name="Borovok I."/>
            <person name="Hutcheson S."/>
        </authorList>
    </citation>
    <scope>NUCLEOTIDE SEQUENCE [LARGE SCALE GENOMIC DNA]</scope>
    <source>
        <strain evidence="2">2-40 / ATCC 43961 / DSM 17024</strain>
    </source>
</reference>
<dbReference type="STRING" id="203122.Sde_1836"/>
<protein>
    <recommendedName>
        <fullName evidence="3">DUF4259 domain-containing protein</fullName>
    </recommendedName>
</protein>
<dbReference type="OrthoDB" id="7594887at2"/>
<proteinExistence type="predicted"/>
<dbReference type="GeneID" id="98613511"/>
<dbReference type="EMBL" id="CP000282">
    <property type="protein sequence ID" value="ABD81096.1"/>
    <property type="molecule type" value="Genomic_DNA"/>
</dbReference>